<keyword evidence="1" id="KW-1133">Transmembrane helix</keyword>
<organism evidence="2 3">
    <name type="scientific">Mesobacillus maritimus</name>
    <dbReference type="NCBI Taxonomy" id="1643336"/>
    <lineage>
        <taxon>Bacteria</taxon>
        <taxon>Bacillati</taxon>
        <taxon>Bacillota</taxon>
        <taxon>Bacilli</taxon>
        <taxon>Bacillales</taxon>
        <taxon>Bacillaceae</taxon>
        <taxon>Mesobacillus</taxon>
    </lineage>
</organism>
<name>A0ABS7K3K6_9BACI</name>
<feature type="transmembrane region" description="Helical" evidence="1">
    <location>
        <begin position="12"/>
        <end position="33"/>
    </location>
</feature>
<protein>
    <submittedName>
        <fullName evidence="2">Uncharacterized protein</fullName>
    </submittedName>
</protein>
<keyword evidence="1" id="KW-0472">Membrane</keyword>
<accession>A0ABS7K3K6</accession>
<keyword evidence="3" id="KW-1185">Reference proteome</keyword>
<keyword evidence="1" id="KW-0812">Transmembrane</keyword>
<proteinExistence type="predicted"/>
<comment type="caution">
    <text evidence="2">The sequence shown here is derived from an EMBL/GenBank/DDBJ whole genome shotgun (WGS) entry which is preliminary data.</text>
</comment>
<gene>
    <name evidence="2" type="ORF">H0185_08425</name>
</gene>
<feature type="transmembrane region" description="Helical" evidence="1">
    <location>
        <begin position="39"/>
        <end position="60"/>
    </location>
</feature>
<dbReference type="RefSeq" id="WP_221872997.1">
    <property type="nucleotide sequence ID" value="NZ_JACWFH010000008.1"/>
</dbReference>
<dbReference type="EMBL" id="JACWFH010000008">
    <property type="protein sequence ID" value="MBY0096834.1"/>
    <property type="molecule type" value="Genomic_DNA"/>
</dbReference>
<reference evidence="2 3" key="1">
    <citation type="submission" date="2020-07" db="EMBL/GenBank/DDBJ databases">
        <title>Fungal Genomes of the International Space Station.</title>
        <authorList>
            <person name="Seuylemezian A."/>
            <person name="Singh N.K."/>
            <person name="Wood J."/>
            <person name="Venkateswaran K."/>
        </authorList>
    </citation>
    <scope>NUCLEOTIDE SEQUENCE [LARGE SCALE GENOMIC DNA]</scope>
    <source>
        <strain evidence="2 3">PL-B2</strain>
    </source>
</reference>
<evidence type="ECO:0000313" key="2">
    <source>
        <dbReference type="EMBL" id="MBY0096834.1"/>
    </source>
</evidence>
<dbReference type="Proteomes" id="UP000769780">
    <property type="component" value="Unassembled WGS sequence"/>
</dbReference>
<evidence type="ECO:0000256" key="1">
    <source>
        <dbReference type="SAM" id="Phobius"/>
    </source>
</evidence>
<sequence length="89" mass="9556">MESYFKVLNAVKYVGGTTLSLGMVLFIFGLVISHTLITGLGMGAIVGAIFIFIIGVFFVVTEEMLEKTDKGTLIVPTKAGAKVIPFKIK</sequence>
<evidence type="ECO:0000313" key="3">
    <source>
        <dbReference type="Proteomes" id="UP000769780"/>
    </source>
</evidence>